<reference evidence="7 8" key="1">
    <citation type="submission" date="2014-12" db="EMBL/GenBank/DDBJ databases">
        <title>Comparative genomics of the lactic acid bacteria isolated from the honey bee gut.</title>
        <authorList>
            <person name="Ellegaard K.M."/>
            <person name="Tamarit D."/>
            <person name="Javelind E."/>
            <person name="Olofsson T."/>
            <person name="Andersson S.G."/>
            <person name="Vasquez A."/>
        </authorList>
    </citation>
    <scope>NUCLEOTIDE SEQUENCE [LARGE SCALE GENOMIC DNA]</scope>
    <source>
        <strain evidence="7 8">Hon2</strain>
    </source>
</reference>
<keyword evidence="4" id="KW-0732">Signal</keyword>
<feature type="compositionally biased region" description="Low complexity" evidence="3">
    <location>
        <begin position="30"/>
        <end position="91"/>
    </location>
</feature>
<dbReference type="Pfam" id="PF08460">
    <property type="entry name" value="SH3_5"/>
    <property type="match status" value="4"/>
</dbReference>
<keyword evidence="2 7" id="KW-0378">Hydrolase</keyword>
<dbReference type="HOGENOM" id="CLU_021790_0_0_9"/>
<feature type="chain" id="PRO_5002471835" evidence="4">
    <location>
        <begin position="29"/>
        <end position="603"/>
    </location>
</feature>
<evidence type="ECO:0000259" key="5">
    <source>
        <dbReference type="SMART" id="SM00047"/>
    </source>
</evidence>
<feature type="signal peptide" evidence="4">
    <location>
        <begin position="1"/>
        <end position="28"/>
    </location>
</feature>
<feature type="domain" description="SH3b" evidence="6">
    <location>
        <begin position="542"/>
        <end position="601"/>
    </location>
</feature>
<evidence type="ECO:0000256" key="3">
    <source>
        <dbReference type="SAM" id="MobiDB-lite"/>
    </source>
</evidence>
<feature type="domain" description="SH3b" evidence="6">
    <location>
        <begin position="372"/>
        <end position="437"/>
    </location>
</feature>
<feature type="region of interest" description="Disordered" evidence="3">
    <location>
        <begin position="29"/>
        <end position="91"/>
    </location>
</feature>
<evidence type="ECO:0000256" key="2">
    <source>
        <dbReference type="ARBA" id="ARBA00022801"/>
    </source>
</evidence>
<dbReference type="AlphaFoldDB" id="A0A0F4KWY1"/>
<dbReference type="InterPro" id="IPR002901">
    <property type="entry name" value="MGlyc_endo_b_GlcNAc-like_dom"/>
</dbReference>
<feature type="domain" description="Mannosyl-glycoprotein endo-beta-N-acetylglucosamidase-like" evidence="5">
    <location>
        <begin position="118"/>
        <end position="270"/>
    </location>
</feature>
<feature type="region of interest" description="Disordered" evidence="3">
    <location>
        <begin position="274"/>
        <end position="295"/>
    </location>
</feature>
<comment type="similarity">
    <text evidence="1">Belongs to the glycosyl hydrolase 73 family.</text>
</comment>
<organism evidence="7 8">
    <name type="scientific">Bombilactobacillus mellis</name>
    <dbReference type="NCBI Taxonomy" id="1218508"/>
    <lineage>
        <taxon>Bacteria</taxon>
        <taxon>Bacillati</taxon>
        <taxon>Bacillota</taxon>
        <taxon>Bacilli</taxon>
        <taxon>Lactobacillales</taxon>
        <taxon>Lactobacillaceae</taxon>
        <taxon>Bombilactobacillus</taxon>
    </lineage>
</organism>
<gene>
    <name evidence="7" type="primary">acm2</name>
    <name evidence="7" type="ORF">JG29_01450</name>
</gene>
<dbReference type="PANTHER" id="PTHR33308:SF9">
    <property type="entry name" value="PEPTIDOGLYCAN HYDROLASE FLGJ"/>
    <property type="match status" value="1"/>
</dbReference>
<dbReference type="OrthoDB" id="37530at2"/>
<evidence type="ECO:0000259" key="6">
    <source>
        <dbReference type="SMART" id="SM00287"/>
    </source>
</evidence>
<feature type="compositionally biased region" description="Low complexity" evidence="3">
    <location>
        <begin position="275"/>
        <end position="295"/>
    </location>
</feature>
<dbReference type="RefSeq" id="WP_052696260.1">
    <property type="nucleotide sequence ID" value="NZ_JBHTHW010000004.1"/>
</dbReference>
<dbReference type="STRING" id="1218508.JG29_01450"/>
<dbReference type="Pfam" id="PF01832">
    <property type="entry name" value="Glucosaminidase"/>
    <property type="match status" value="1"/>
</dbReference>
<name>A0A0F4KWY1_9LACO</name>
<dbReference type="SMART" id="SM00287">
    <property type="entry name" value="SH3b"/>
    <property type="match status" value="4"/>
</dbReference>
<evidence type="ECO:0000256" key="4">
    <source>
        <dbReference type="SAM" id="SignalP"/>
    </source>
</evidence>
<dbReference type="PATRIC" id="fig|1218508.4.peg.150"/>
<comment type="caution">
    <text evidence="7">The sequence shown here is derived from an EMBL/GenBank/DDBJ whole genome shotgun (WGS) entry which is preliminary data.</text>
</comment>
<dbReference type="Gene3D" id="2.30.30.40">
    <property type="entry name" value="SH3 Domains"/>
    <property type="match status" value="4"/>
</dbReference>
<dbReference type="GO" id="GO:0004040">
    <property type="term" value="F:amidase activity"/>
    <property type="evidence" value="ECO:0007669"/>
    <property type="project" value="InterPro"/>
</dbReference>
<evidence type="ECO:0000256" key="1">
    <source>
        <dbReference type="ARBA" id="ARBA00010266"/>
    </source>
</evidence>
<evidence type="ECO:0000313" key="7">
    <source>
        <dbReference type="EMBL" id="KJY51102.1"/>
    </source>
</evidence>
<evidence type="ECO:0000313" key="8">
    <source>
        <dbReference type="Proteomes" id="UP000033695"/>
    </source>
</evidence>
<protein>
    <submittedName>
        <fullName evidence="7">Cell wall hydrolase/muramidase</fullName>
    </submittedName>
</protein>
<feature type="domain" description="SH3b" evidence="6">
    <location>
        <begin position="461"/>
        <end position="529"/>
    </location>
</feature>
<dbReference type="PRINTS" id="PR01002">
    <property type="entry name" value="FLGFLGJ"/>
</dbReference>
<dbReference type="PANTHER" id="PTHR33308">
    <property type="entry name" value="PEPTIDOGLYCAN HYDROLASE FLGJ"/>
    <property type="match status" value="1"/>
</dbReference>
<sequence length="603" mass="65206">MKKNNLFWSAVLVSATILTTLPAQNAKADNNNLAPQLNNNQSVEPATTNNSNDSAANINSSSANQADSQTNTTSSNNSISAPASSATTDNSNNNFATRAAVASANTANTDNSINTFSTISNYLSPASFLSQIKPGSISGWQQYHILPSITAAQAILESGWGNSQLAQQYHNLFGIKGSNNGQSVTLPTNEEVSGNTININAQFRAYSSWAESITDHGVFLNSNSRYHNILGVTNYRQVAQLLQQDGYATSSSYAQYLINIIESNNLQAWDQEALGQGSNNSNSQPVVPNNNQNNGTYTFTQATNIYTSTSTHGQVVGQYQKGQTVIYNDKIQAEGLTWLRYTSYSGKTCYVPINSNNGNQSTTPNTPAVNDSNGVYTFQVDTNIRTSPSLQGTIIGRYATGQHVYYNGKVNADGYIWLKYLSSSGKTCYVAMVAADYSPLLDNSSNNSNKTPHDNQSTVQNESGVYTFPKTTNIYTETNLNSKVVGHYAAGQRVFYNGKVNANGTSWLRYLSYSGTTCYVPLNNEQKPAATSTPGTSPIANYGTYTFKVATNIRLKPSLQGKIVGSYNAGQKVFYNGKVVGDGYTWLYYLSYSGTTCYVAVIG</sequence>
<accession>A0A0F4KWY1</accession>
<dbReference type="Proteomes" id="UP000033695">
    <property type="component" value="Unassembled WGS sequence"/>
</dbReference>
<keyword evidence="8" id="KW-1185">Reference proteome</keyword>
<dbReference type="EMBL" id="JXBZ01000002">
    <property type="protein sequence ID" value="KJY51102.1"/>
    <property type="molecule type" value="Genomic_DNA"/>
</dbReference>
<dbReference type="InterPro" id="IPR003646">
    <property type="entry name" value="SH3-like_bac-type"/>
</dbReference>
<dbReference type="InterPro" id="IPR051056">
    <property type="entry name" value="Glycosyl_Hydrolase_73"/>
</dbReference>
<dbReference type="Gene3D" id="4.10.80.30">
    <property type="entry name" value="DNA polymerase, domain 6"/>
    <property type="match status" value="1"/>
</dbReference>
<proteinExistence type="inferred from homology"/>
<dbReference type="Gene3D" id="1.10.530.10">
    <property type="match status" value="1"/>
</dbReference>
<feature type="domain" description="SH3b" evidence="6">
    <location>
        <begin position="294"/>
        <end position="359"/>
    </location>
</feature>
<dbReference type="SMART" id="SM00047">
    <property type="entry name" value="LYZ2"/>
    <property type="match status" value="1"/>
</dbReference>